<dbReference type="RefSeq" id="WP_241054325.1">
    <property type="nucleotide sequence ID" value="NZ_JAKZBV010000001.1"/>
</dbReference>
<comment type="caution">
    <text evidence="2">The sequence shown here is derived from an EMBL/GenBank/DDBJ whole genome shotgun (WGS) entry which is preliminary data.</text>
</comment>
<proteinExistence type="predicted"/>
<feature type="compositionally biased region" description="Basic and acidic residues" evidence="1">
    <location>
        <begin position="1"/>
        <end position="11"/>
    </location>
</feature>
<dbReference type="Proteomes" id="UP001202922">
    <property type="component" value="Unassembled WGS sequence"/>
</dbReference>
<name>A0ABS9U279_9MICC</name>
<sequence>MSTERTERIASEADVLGTPSPRNADVSAIPDGSGNDRDDDERDDERFDAG</sequence>
<dbReference type="EMBL" id="JAKZBV010000001">
    <property type="protein sequence ID" value="MCH6470799.1"/>
    <property type="molecule type" value="Genomic_DNA"/>
</dbReference>
<reference evidence="2 3" key="1">
    <citation type="submission" date="2022-03" db="EMBL/GenBank/DDBJ databases">
        <title>Sinomonas sp. isolated from a soil.</title>
        <authorList>
            <person name="Han J."/>
            <person name="Kim D.-U."/>
        </authorList>
    </citation>
    <scope>NUCLEOTIDE SEQUENCE [LARGE SCALE GENOMIC DNA]</scope>
    <source>
        <strain evidence="2 3">5-5</strain>
    </source>
</reference>
<evidence type="ECO:0000313" key="3">
    <source>
        <dbReference type="Proteomes" id="UP001202922"/>
    </source>
</evidence>
<organism evidence="2 3">
    <name type="scientific">Sinomonas terrae</name>
    <dbReference type="NCBI Taxonomy" id="2908838"/>
    <lineage>
        <taxon>Bacteria</taxon>
        <taxon>Bacillati</taxon>
        <taxon>Actinomycetota</taxon>
        <taxon>Actinomycetes</taxon>
        <taxon>Micrococcales</taxon>
        <taxon>Micrococcaceae</taxon>
        <taxon>Sinomonas</taxon>
    </lineage>
</organism>
<gene>
    <name evidence="2" type="ORF">L0M17_12575</name>
</gene>
<protein>
    <submittedName>
        <fullName evidence="2">Uncharacterized protein</fullName>
    </submittedName>
</protein>
<keyword evidence="3" id="KW-1185">Reference proteome</keyword>
<accession>A0ABS9U279</accession>
<evidence type="ECO:0000256" key="1">
    <source>
        <dbReference type="SAM" id="MobiDB-lite"/>
    </source>
</evidence>
<evidence type="ECO:0000313" key="2">
    <source>
        <dbReference type="EMBL" id="MCH6470799.1"/>
    </source>
</evidence>
<feature type="region of interest" description="Disordered" evidence="1">
    <location>
        <begin position="1"/>
        <end position="50"/>
    </location>
</feature>